<protein>
    <recommendedName>
        <fullName evidence="2 5">Basal-body rod modification protein FlgD</fullName>
    </recommendedName>
</protein>
<keyword evidence="3 5" id="KW-1005">Bacterial flagellum biogenesis</keyword>
<dbReference type="EMBL" id="BBPI01000048">
    <property type="protein sequence ID" value="GAM01138.1"/>
    <property type="molecule type" value="Genomic_DNA"/>
</dbReference>
<dbReference type="InterPro" id="IPR025965">
    <property type="entry name" value="FlgD/Vpr_Ig-like"/>
</dbReference>
<keyword evidence="8" id="KW-0966">Cell projection</keyword>
<keyword evidence="9" id="KW-1185">Reference proteome</keyword>
<comment type="function">
    <text evidence="4 5">Required for flagellar hook formation. May act as a scaffolding protein.</text>
</comment>
<dbReference type="Gene3D" id="2.30.30.910">
    <property type="match status" value="1"/>
</dbReference>
<dbReference type="OrthoDB" id="9785233at2"/>
<dbReference type="AlphaFoldDB" id="A0A0A1W724"/>
<organism evidence="8 9">
    <name type="scientific">Sphingomonas parapaucimobilis NBRC 15100</name>
    <dbReference type="NCBI Taxonomy" id="1219049"/>
    <lineage>
        <taxon>Bacteria</taxon>
        <taxon>Pseudomonadati</taxon>
        <taxon>Pseudomonadota</taxon>
        <taxon>Alphaproteobacteria</taxon>
        <taxon>Sphingomonadales</taxon>
        <taxon>Sphingomonadaceae</taxon>
        <taxon>Sphingomonas</taxon>
    </lineage>
</organism>
<evidence type="ECO:0000259" key="6">
    <source>
        <dbReference type="Pfam" id="PF13860"/>
    </source>
</evidence>
<gene>
    <name evidence="8" type="primary">flgD</name>
    <name evidence="8" type="ORF">SP5_048_00310</name>
</gene>
<dbReference type="Gene3D" id="2.60.40.4070">
    <property type="match status" value="1"/>
</dbReference>
<evidence type="ECO:0000256" key="4">
    <source>
        <dbReference type="ARBA" id="ARBA00024746"/>
    </source>
</evidence>
<sequence>MTSTAMTSTLDSLGIKRAGATTTTTTTTPAKKSATTLGQGDFLQLLTAQLKNQDPFAPMDNTQMVAQMAQFSSVAGISEMNTTLASIATKLNATTPSDAMNYVGKTVLTQGTTAYGRASGGLAGQVELDGAASDVSVTISDAQGAVVKQMSLGTQKGGTVGYDWDGKTPDGKEAGSGPFTISVSASNGNTTVGSRSLVWAPVQSVSMPSTGAPVLTVAGLGQVQLSAVRSVG</sequence>
<evidence type="ECO:0000256" key="2">
    <source>
        <dbReference type="ARBA" id="ARBA00016013"/>
    </source>
</evidence>
<dbReference type="eggNOG" id="COG1843">
    <property type="taxonomic scope" value="Bacteria"/>
</dbReference>
<evidence type="ECO:0000256" key="3">
    <source>
        <dbReference type="ARBA" id="ARBA00022795"/>
    </source>
</evidence>
<dbReference type="GO" id="GO:0044781">
    <property type="term" value="P:bacterial-type flagellum organization"/>
    <property type="evidence" value="ECO:0007669"/>
    <property type="project" value="UniProtKB-UniRule"/>
</dbReference>
<evidence type="ECO:0000256" key="5">
    <source>
        <dbReference type="RuleBase" id="RU362076"/>
    </source>
</evidence>
<feature type="domain" description="FlgD/Vpr Ig-like" evidence="6">
    <location>
        <begin position="119"/>
        <end position="188"/>
    </location>
</feature>
<proteinExistence type="inferred from homology"/>
<dbReference type="Pfam" id="PF13860">
    <property type="entry name" value="FlgD_ig"/>
    <property type="match status" value="1"/>
</dbReference>
<dbReference type="Proteomes" id="UP000032305">
    <property type="component" value="Unassembled WGS sequence"/>
</dbReference>
<comment type="similarity">
    <text evidence="1 5">Belongs to the FlgD family.</text>
</comment>
<dbReference type="RefSeq" id="WP_042487318.1">
    <property type="nucleotide sequence ID" value="NZ_BBPI01000048.1"/>
</dbReference>
<reference evidence="8 9" key="1">
    <citation type="submission" date="2014-11" db="EMBL/GenBank/DDBJ databases">
        <title>Whole genome shotgun sequence of Sphingomonas parapaucimobilis NBRC 15100.</title>
        <authorList>
            <person name="Katano-Makiyama Y."/>
            <person name="Hosoyama A."/>
            <person name="Hashimoto M."/>
            <person name="Hosoyama Y."/>
            <person name="Noguchi M."/>
            <person name="Numata M."/>
            <person name="Tsuchikane K."/>
            <person name="Hirakata S."/>
            <person name="Uohara A."/>
            <person name="Shimodaira J."/>
            <person name="Ohji S."/>
            <person name="Ichikawa N."/>
            <person name="Kimura A."/>
            <person name="Yamazoe A."/>
            <person name="Fujita N."/>
        </authorList>
    </citation>
    <scope>NUCLEOTIDE SEQUENCE [LARGE SCALE GENOMIC DNA]</scope>
    <source>
        <strain evidence="8 9">NBRC 15100</strain>
    </source>
</reference>
<evidence type="ECO:0000313" key="9">
    <source>
        <dbReference type="Proteomes" id="UP000032305"/>
    </source>
</evidence>
<accession>A0A0A1W724</accession>
<dbReference type="Pfam" id="PF13861">
    <property type="entry name" value="FLgD_tudor"/>
    <property type="match status" value="1"/>
</dbReference>
<evidence type="ECO:0000259" key="7">
    <source>
        <dbReference type="Pfam" id="PF13861"/>
    </source>
</evidence>
<keyword evidence="8" id="KW-0282">Flagellum</keyword>
<keyword evidence="8" id="KW-0969">Cilium</keyword>
<name>A0A0A1W724_9SPHN</name>
<evidence type="ECO:0000313" key="8">
    <source>
        <dbReference type="EMBL" id="GAM01138.1"/>
    </source>
</evidence>
<dbReference type="InterPro" id="IPR025963">
    <property type="entry name" value="FLgD_Tudor"/>
</dbReference>
<evidence type="ECO:0000256" key="1">
    <source>
        <dbReference type="ARBA" id="ARBA00010577"/>
    </source>
</evidence>
<comment type="caution">
    <text evidence="8">The sequence shown here is derived from an EMBL/GenBank/DDBJ whole genome shotgun (WGS) entry which is preliminary data.</text>
</comment>
<dbReference type="Pfam" id="PF03963">
    <property type="entry name" value="FlgD"/>
    <property type="match status" value="1"/>
</dbReference>
<dbReference type="InterPro" id="IPR005648">
    <property type="entry name" value="FlgD"/>
</dbReference>
<feature type="domain" description="FlgD Tudor-like" evidence="7">
    <location>
        <begin position="99"/>
        <end position="229"/>
    </location>
</feature>